<dbReference type="Pfam" id="PF01693">
    <property type="entry name" value="Cauli_VI"/>
    <property type="match status" value="1"/>
</dbReference>
<evidence type="ECO:0000313" key="13">
    <source>
        <dbReference type="EMBL" id="KAI9253414.1"/>
    </source>
</evidence>
<dbReference type="EMBL" id="JAIXMP010000026">
    <property type="protein sequence ID" value="KAI9253414.1"/>
    <property type="molecule type" value="Genomic_DNA"/>
</dbReference>
<keyword evidence="6 10" id="KW-0479">Metal-binding</keyword>
<comment type="caution">
    <text evidence="13">The sequence shown here is derived from an EMBL/GenBank/DDBJ whole genome shotgun (WGS) entry which is preliminary data.</text>
</comment>
<dbReference type="PANTHER" id="PTHR10642">
    <property type="entry name" value="RIBONUCLEASE H1"/>
    <property type="match status" value="1"/>
</dbReference>
<feature type="compositionally biased region" description="Basic and acidic residues" evidence="11">
    <location>
        <begin position="58"/>
        <end position="77"/>
    </location>
</feature>
<reference evidence="13" key="2">
    <citation type="submission" date="2023-02" db="EMBL/GenBank/DDBJ databases">
        <authorList>
            <consortium name="DOE Joint Genome Institute"/>
            <person name="Mondo S.J."/>
            <person name="Chang Y."/>
            <person name="Wang Y."/>
            <person name="Ahrendt S."/>
            <person name="Andreopoulos W."/>
            <person name="Barry K."/>
            <person name="Beard J."/>
            <person name="Benny G.L."/>
            <person name="Blankenship S."/>
            <person name="Bonito G."/>
            <person name="Cuomo C."/>
            <person name="Desiro A."/>
            <person name="Gervers K.A."/>
            <person name="Hundley H."/>
            <person name="Kuo A."/>
            <person name="LaButti K."/>
            <person name="Lang B.F."/>
            <person name="Lipzen A."/>
            <person name="O'Donnell K."/>
            <person name="Pangilinan J."/>
            <person name="Reynolds N."/>
            <person name="Sandor L."/>
            <person name="Smith M.W."/>
            <person name="Tsang A."/>
            <person name="Grigoriev I.V."/>
            <person name="Stajich J.E."/>
            <person name="Spatafora J.W."/>
        </authorList>
    </citation>
    <scope>NUCLEOTIDE SEQUENCE</scope>
    <source>
        <strain evidence="13">RSA 2281</strain>
    </source>
</reference>
<accession>A0AAD5K379</accession>
<comment type="catalytic activity">
    <reaction evidence="1 10">
        <text>Endonucleolytic cleavage to 5'-phosphomonoester.</text>
        <dbReference type="EC" id="3.1.26.4"/>
    </reaction>
</comment>
<evidence type="ECO:0000256" key="5">
    <source>
        <dbReference type="ARBA" id="ARBA00022722"/>
    </source>
</evidence>
<dbReference type="EC" id="3.1.26.4" evidence="4 10"/>
<evidence type="ECO:0000256" key="3">
    <source>
        <dbReference type="ARBA" id="ARBA00005300"/>
    </source>
</evidence>
<comment type="similarity">
    <text evidence="3 10">Belongs to the RNase H family.</text>
</comment>
<dbReference type="FunFam" id="3.40.970.10:FF:000001">
    <property type="entry name" value="Ribonuclease H1"/>
    <property type="match status" value="1"/>
</dbReference>
<dbReference type="InterPro" id="IPR002156">
    <property type="entry name" value="RNaseH_domain"/>
</dbReference>
<dbReference type="InterPro" id="IPR009027">
    <property type="entry name" value="Ribosomal_bL9/RNase_H1_N"/>
</dbReference>
<dbReference type="Gene3D" id="3.30.420.10">
    <property type="entry name" value="Ribonuclease H-like superfamily/Ribonuclease H"/>
    <property type="match status" value="1"/>
</dbReference>
<dbReference type="GO" id="GO:0003676">
    <property type="term" value="F:nucleic acid binding"/>
    <property type="evidence" value="ECO:0007669"/>
    <property type="project" value="UniProtKB-UniRule"/>
</dbReference>
<comment type="function">
    <text evidence="10">Endonuclease that specifically degrades the RNA of RNA-DNA hybrids.</text>
</comment>
<dbReference type="SUPFAM" id="SSF55658">
    <property type="entry name" value="L9 N-domain-like"/>
    <property type="match status" value="1"/>
</dbReference>
<dbReference type="FunFam" id="3.30.420.10:FF:000115">
    <property type="entry name" value="Ribonuclease H"/>
    <property type="match status" value="1"/>
</dbReference>
<reference evidence="13" key="1">
    <citation type="journal article" date="2022" name="IScience">
        <title>Evolution of zygomycete secretomes and the origins of terrestrial fungal ecologies.</title>
        <authorList>
            <person name="Chang Y."/>
            <person name="Wang Y."/>
            <person name="Mondo S."/>
            <person name="Ahrendt S."/>
            <person name="Andreopoulos W."/>
            <person name="Barry K."/>
            <person name="Beard J."/>
            <person name="Benny G.L."/>
            <person name="Blankenship S."/>
            <person name="Bonito G."/>
            <person name="Cuomo C."/>
            <person name="Desiro A."/>
            <person name="Gervers K.A."/>
            <person name="Hundley H."/>
            <person name="Kuo A."/>
            <person name="LaButti K."/>
            <person name="Lang B.F."/>
            <person name="Lipzen A."/>
            <person name="O'Donnell K."/>
            <person name="Pangilinan J."/>
            <person name="Reynolds N."/>
            <person name="Sandor L."/>
            <person name="Smith M.E."/>
            <person name="Tsang A."/>
            <person name="Grigoriev I.V."/>
            <person name="Stajich J.E."/>
            <person name="Spatafora J.W."/>
        </authorList>
    </citation>
    <scope>NUCLEOTIDE SEQUENCE</scope>
    <source>
        <strain evidence="13">RSA 2281</strain>
    </source>
</reference>
<dbReference type="InterPro" id="IPR011320">
    <property type="entry name" value="RNase_H1_N"/>
</dbReference>
<evidence type="ECO:0000256" key="10">
    <source>
        <dbReference type="PIRNR" id="PIRNR036852"/>
    </source>
</evidence>
<keyword evidence="9 10" id="KW-0460">Magnesium</keyword>
<dbReference type="PIRSF" id="PIRSF036852">
    <property type="entry name" value="Ribonuclease_H1_euk"/>
    <property type="match status" value="1"/>
</dbReference>
<keyword evidence="14" id="KW-1185">Reference proteome</keyword>
<protein>
    <recommendedName>
        <fullName evidence="4 10">Ribonuclease H</fullName>
        <shortName evidence="10">RNase H</shortName>
        <ecNumber evidence="4 10">3.1.26.4</ecNumber>
    </recommendedName>
</protein>
<evidence type="ECO:0000256" key="1">
    <source>
        <dbReference type="ARBA" id="ARBA00000077"/>
    </source>
</evidence>
<keyword evidence="7 10" id="KW-0255">Endonuclease</keyword>
<sequence length="260" mass="28849">MPKEVISRAFYAVRRGHECGIYKTWGECQKQIEGFKFPHFRKFTTYEEAQAFIKDGKVKEANGKTKHDRSKSSKHDAVIATNKNNTKASISSSGTATTAQENEIKPDEIVYTDGAAPGNGKKGAKAGYGVFWGPEDPRNEGGPLQGEKQTNQRGELTAVLRALEQSAKGTKSLEIRTDSQYTINCVETWSIKWIKNGWKASNGKPVDNRDLVEKILKLKNTRPGKVWMSYVKGHSGDFGNDNADRLAVEGARLGRIVKNQ</sequence>
<gene>
    <name evidence="13" type="ORF">BDA99DRAFT_519712</name>
</gene>
<evidence type="ECO:0000256" key="8">
    <source>
        <dbReference type="ARBA" id="ARBA00022801"/>
    </source>
</evidence>
<dbReference type="Gene3D" id="3.40.970.10">
    <property type="entry name" value="Ribonuclease H1, N-terminal domain"/>
    <property type="match status" value="1"/>
</dbReference>
<evidence type="ECO:0000259" key="12">
    <source>
        <dbReference type="PROSITE" id="PS50879"/>
    </source>
</evidence>
<dbReference type="GO" id="GO:0043137">
    <property type="term" value="P:DNA replication, removal of RNA primer"/>
    <property type="evidence" value="ECO:0007669"/>
    <property type="project" value="TreeGrafter"/>
</dbReference>
<dbReference type="InterPro" id="IPR037056">
    <property type="entry name" value="RNase_H1_N_sf"/>
</dbReference>
<dbReference type="CDD" id="cd09280">
    <property type="entry name" value="RNase_HI_eukaryote_like"/>
    <property type="match status" value="1"/>
</dbReference>
<dbReference type="PROSITE" id="PS50879">
    <property type="entry name" value="RNASE_H_1"/>
    <property type="match status" value="1"/>
</dbReference>
<dbReference type="Pfam" id="PF00075">
    <property type="entry name" value="RNase_H"/>
    <property type="match status" value="1"/>
</dbReference>
<evidence type="ECO:0000256" key="4">
    <source>
        <dbReference type="ARBA" id="ARBA00012180"/>
    </source>
</evidence>
<proteinExistence type="inferred from homology"/>
<evidence type="ECO:0000256" key="6">
    <source>
        <dbReference type="ARBA" id="ARBA00022723"/>
    </source>
</evidence>
<feature type="region of interest" description="Disordered" evidence="11">
    <location>
        <begin position="58"/>
        <end position="122"/>
    </location>
</feature>
<name>A0AAD5K379_9FUNG</name>
<evidence type="ECO:0000256" key="11">
    <source>
        <dbReference type="SAM" id="MobiDB-lite"/>
    </source>
</evidence>
<evidence type="ECO:0000313" key="14">
    <source>
        <dbReference type="Proteomes" id="UP001209540"/>
    </source>
</evidence>
<dbReference type="PANTHER" id="PTHR10642:SF26">
    <property type="entry name" value="RIBONUCLEASE H1"/>
    <property type="match status" value="1"/>
</dbReference>
<dbReference type="InterPro" id="IPR012337">
    <property type="entry name" value="RNaseH-like_sf"/>
</dbReference>
<dbReference type="GO" id="GO:0004523">
    <property type="term" value="F:RNA-DNA hybrid ribonuclease activity"/>
    <property type="evidence" value="ECO:0007669"/>
    <property type="project" value="UniProtKB-UniRule"/>
</dbReference>
<keyword evidence="5 10" id="KW-0540">Nuclease</keyword>
<dbReference type="SUPFAM" id="SSF53098">
    <property type="entry name" value="Ribonuclease H-like"/>
    <property type="match status" value="1"/>
</dbReference>
<comment type="cofactor">
    <cofactor evidence="2 10">
        <name>Mg(2+)</name>
        <dbReference type="ChEBI" id="CHEBI:18420"/>
    </cofactor>
</comment>
<dbReference type="InterPro" id="IPR050092">
    <property type="entry name" value="RNase_H"/>
</dbReference>
<feature type="domain" description="RNase H type-1" evidence="12">
    <location>
        <begin position="104"/>
        <end position="252"/>
    </location>
</feature>
<evidence type="ECO:0000256" key="9">
    <source>
        <dbReference type="ARBA" id="ARBA00022842"/>
    </source>
</evidence>
<feature type="compositionally biased region" description="Low complexity" evidence="11">
    <location>
        <begin position="86"/>
        <end position="99"/>
    </location>
</feature>
<dbReference type="GO" id="GO:0000287">
    <property type="term" value="F:magnesium ion binding"/>
    <property type="evidence" value="ECO:0007669"/>
    <property type="project" value="UniProtKB-UniRule"/>
</dbReference>
<evidence type="ECO:0000256" key="2">
    <source>
        <dbReference type="ARBA" id="ARBA00001946"/>
    </source>
</evidence>
<evidence type="ECO:0000256" key="7">
    <source>
        <dbReference type="ARBA" id="ARBA00022759"/>
    </source>
</evidence>
<dbReference type="InterPro" id="IPR036397">
    <property type="entry name" value="RNaseH_sf"/>
</dbReference>
<keyword evidence="8 10" id="KW-0378">Hydrolase</keyword>
<dbReference type="Proteomes" id="UP001209540">
    <property type="component" value="Unassembled WGS sequence"/>
</dbReference>
<dbReference type="InterPro" id="IPR017067">
    <property type="entry name" value="RNase_H1_euk"/>
</dbReference>
<organism evidence="13 14">
    <name type="scientific">Phascolomyces articulosus</name>
    <dbReference type="NCBI Taxonomy" id="60185"/>
    <lineage>
        <taxon>Eukaryota</taxon>
        <taxon>Fungi</taxon>
        <taxon>Fungi incertae sedis</taxon>
        <taxon>Mucoromycota</taxon>
        <taxon>Mucoromycotina</taxon>
        <taxon>Mucoromycetes</taxon>
        <taxon>Mucorales</taxon>
        <taxon>Lichtheimiaceae</taxon>
        <taxon>Phascolomyces</taxon>
    </lineage>
</organism>
<dbReference type="AlphaFoldDB" id="A0AAD5K379"/>